<evidence type="ECO:0000256" key="1">
    <source>
        <dbReference type="SAM" id="MobiDB-lite"/>
    </source>
</evidence>
<organism evidence="2 3">
    <name type="scientific">Blastomyces gilchristii (strain SLH14081)</name>
    <name type="common">Blastomyces dermatitidis</name>
    <dbReference type="NCBI Taxonomy" id="559298"/>
    <lineage>
        <taxon>Eukaryota</taxon>
        <taxon>Fungi</taxon>
        <taxon>Dikarya</taxon>
        <taxon>Ascomycota</taxon>
        <taxon>Pezizomycotina</taxon>
        <taxon>Eurotiomycetes</taxon>
        <taxon>Eurotiomycetidae</taxon>
        <taxon>Onygenales</taxon>
        <taxon>Ajellomycetaceae</taxon>
        <taxon>Blastomyces</taxon>
    </lineage>
</organism>
<feature type="compositionally biased region" description="Polar residues" evidence="1">
    <location>
        <begin position="192"/>
        <end position="213"/>
    </location>
</feature>
<name>A0A179UZT4_BLAGS</name>
<dbReference type="KEGG" id="bgh:BDBG_08743"/>
<feature type="region of interest" description="Disordered" evidence="1">
    <location>
        <begin position="459"/>
        <end position="484"/>
    </location>
</feature>
<feature type="region of interest" description="Disordered" evidence="1">
    <location>
        <begin position="228"/>
        <end position="267"/>
    </location>
</feature>
<reference evidence="3" key="1">
    <citation type="journal article" date="2015" name="PLoS Genet.">
        <title>The dynamic genome and transcriptome of the human fungal pathogen Blastomyces and close relative Emmonsia.</title>
        <authorList>
            <person name="Munoz J.F."/>
            <person name="Gauthier G.M."/>
            <person name="Desjardins C.A."/>
            <person name="Gallo J.E."/>
            <person name="Holder J."/>
            <person name="Sullivan T.D."/>
            <person name="Marty A.J."/>
            <person name="Carmen J.C."/>
            <person name="Chen Z."/>
            <person name="Ding L."/>
            <person name="Gujja S."/>
            <person name="Magrini V."/>
            <person name="Misas E."/>
            <person name="Mitreva M."/>
            <person name="Priest M."/>
            <person name="Saif S."/>
            <person name="Whiston E.A."/>
            <person name="Young S."/>
            <person name="Zeng Q."/>
            <person name="Goldman W.E."/>
            <person name="Mardis E.R."/>
            <person name="Taylor J.W."/>
            <person name="McEwen J.G."/>
            <person name="Clay O.K."/>
            <person name="Klein B.S."/>
            <person name="Cuomo C.A."/>
        </authorList>
    </citation>
    <scope>NUCLEOTIDE SEQUENCE [LARGE SCALE GENOMIC DNA]</scope>
    <source>
        <strain evidence="3">SLH14081</strain>
    </source>
</reference>
<feature type="compositionally biased region" description="Low complexity" evidence="1">
    <location>
        <begin position="244"/>
        <end position="261"/>
    </location>
</feature>
<feature type="region of interest" description="Disordered" evidence="1">
    <location>
        <begin position="377"/>
        <end position="397"/>
    </location>
</feature>
<feature type="region of interest" description="Disordered" evidence="1">
    <location>
        <begin position="280"/>
        <end position="332"/>
    </location>
</feature>
<dbReference type="RefSeq" id="XP_002620944.1">
    <property type="nucleotide sequence ID" value="XM_002620898.2"/>
</dbReference>
<protein>
    <submittedName>
        <fullName evidence="2">Uncharacterized protein</fullName>
    </submittedName>
</protein>
<feature type="compositionally biased region" description="Polar residues" evidence="1">
    <location>
        <begin position="234"/>
        <end position="243"/>
    </location>
</feature>
<dbReference type="Proteomes" id="UP000002038">
    <property type="component" value="Unassembled WGS sequence"/>
</dbReference>
<dbReference type="STRING" id="559298.A0A179UZT4"/>
<dbReference type="OrthoDB" id="25896at2759"/>
<accession>A0A179UZT4</accession>
<dbReference type="EMBL" id="GG657474">
    <property type="protein sequence ID" value="OAT13565.1"/>
    <property type="molecule type" value="Genomic_DNA"/>
</dbReference>
<evidence type="ECO:0000313" key="2">
    <source>
        <dbReference type="EMBL" id="OAT13565.1"/>
    </source>
</evidence>
<proteinExistence type="predicted"/>
<keyword evidence="3" id="KW-1185">Reference proteome</keyword>
<feature type="region of interest" description="Disordered" evidence="1">
    <location>
        <begin position="192"/>
        <end position="214"/>
    </location>
</feature>
<feature type="compositionally biased region" description="Low complexity" evidence="1">
    <location>
        <begin position="383"/>
        <end position="395"/>
    </location>
</feature>
<evidence type="ECO:0000313" key="3">
    <source>
        <dbReference type="Proteomes" id="UP000002038"/>
    </source>
</evidence>
<sequence>MSRPERTPVVDCISAVVTTYLNATNLVERIKRTNSRPLPEDALASLEISLALGPPIVQGQYDLDVKRIGQKYVYGDEIAQEDMRFILSSLQATLLVGLQRALMDNLDLDYSSLQASSDSSRVDSIICLSQLGQRLAPSVPGYKASILSPPDPGTVEMPAYGDLSDPESSCLSVAKSVSSGDTRSQTELSLSLTVDSENTSAADGVISPTTTERGTGILACRRSLPYLPKGSIELPTTDSEQLQGNRNRYSGGSVSNNRNNGTQYPIPTIRETSGELLYSPSLRAPQPLSSRGLPTDARPPGFEQELQHSQYGSEQTQQSKDPNNTPGIIQQTQPTTLPSAALSNIWGFKHRHSASTPEDMTLTLSISSSRANFLPTLRRRPPSMSGSSGASASISENDTGTLYLPSEENKYAGFCKGAWKMQTGTRKAMRVAQRPAGMFSQVLFWRCKECNFEGPMNLSSENPPSTSMHTPSFSRTTPLDQPSRSFDQRVQVHQGTGIRYRWAFLAKSHAYCKKVPPTTDGSTCSYGCIYCCSEQRGPAPIFGNVDTFMEHLRTHDGANIRGHKTRPEQELLNRTKCLMGRLAHDQEEFDINIPPVLAEVQG</sequence>
<feature type="compositionally biased region" description="Polar residues" evidence="1">
    <location>
        <begin position="307"/>
        <end position="324"/>
    </location>
</feature>
<gene>
    <name evidence="2" type="ORF">BDBG_08743</name>
</gene>
<dbReference type="GeneID" id="8501472"/>
<dbReference type="AlphaFoldDB" id="A0A179UZT4"/>
<dbReference type="VEuPathDB" id="FungiDB:BDBG_08743"/>